<feature type="region of interest" description="Disordered" evidence="6">
    <location>
        <begin position="518"/>
        <end position="555"/>
    </location>
</feature>
<dbReference type="GO" id="GO:0005634">
    <property type="term" value="C:nucleus"/>
    <property type="evidence" value="ECO:0007669"/>
    <property type="project" value="UniProtKB-SubCell"/>
</dbReference>
<dbReference type="OMA" id="CVETENM"/>
<keyword evidence="3" id="KW-0813">Transport</keyword>
<dbReference type="InParanoid" id="G3TEQ0"/>
<keyword evidence="4" id="KW-0509">mRNA transport</keyword>
<dbReference type="GeneTree" id="ENSGT00390000007539"/>
<evidence type="ECO:0000313" key="8">
    <source>
        <dbReference type="Ensembl" id="ENSLAFP00000012742.4"/>
    </source>
</evidence>
<dbReference type="InterPro" id="IPR057125">
    <property type="entry name" value="NXF1/2/3/5-like_LRR"/>
</dbReference>
<feature type="domain" description="NTF2" evidence="7">
    <location>
        <begin position="358"/>
        <end position="508"/>
    </location>
</feature>
<sequence>CGISQRRYDSWSQQARPSILLSSHQEQDRNVAMSDAHVGPGVRYTPYAIPTYRQRGSCHRGDQTHGNMERERKPPQEGMEENRQDGSSRSWFKVTFPSGVKYDEKCLQNLIQSLCSVPFNLIESQCQKMHTKIFVKSASIAFELKKVSSAICNEDNERKSIFVSPSTLPYSEQKALKSRKLKLIKVTKIRGYEVPQQPLDHQRLISDPDVMTHDSEMGPNLRNCMAASLQIHEENKPKLLSFNSSNNTPYQLVGLPDTMQKAPNIRSLNLSKNEVKSEGELDKVKRLELEEMCADRNALCTTFPDKSTNISSILELFPKLLSLDNHEVPPPIVFGIEASKKLPVCRGSIFGSETLKNLILKFLQQYYWIYDYGDRLGLLDAYHDEACFSMTTPFNPEDLVSSCLDKYSKGSRNIKKLKDPVLQVQLLKHTKRDVVDCLSVLPRTQHDVSSFVVDMCVQTEKMLCFSVSGAFKEVEGMCQAHVCAFTRIFITTPSSNFSLCIVNDQLCVRDRSPIETQGAFSTPVPTPSSSSVPTLSQEQQEMVPTFATQSGMNPE</sequence>
<dbReference type="STRING" id="9785.ENSLAFP00000012742"/>
<feature type="compositionally biased region" description="Polar residues" evidence="6">
    <location>
        <begin position="535"/>
        <end position="555"/>
    </location>
</feature>
<proteinExistence type="inferred from homology"/>
<dbReference type="InterPro" id="IPR012677">
    <property type="entry name" value="Nucleotide-bd_a/b_plait_sf"/>
</dbReference>
<reference evidence="8 9" key="1">
    <citation type="submission" date="2009-06" db="EMBL/GenBank/DDBJ databases">
        <title>The Genome Sequence of Loxodonta africana (African elephant).</title>
        <authorList>
            <person name="Di Palma F."/>
            <person name="Heiman D."/>
            <person name="Young S."/>
            <person name="Johnson J."/>
            <person name="Lander E.S."/>
            <person name="Lindblad-Toh K."/>
        </authorList>
    </citation>
    <scope>NUCLEOTIDE SEQUENCE [LARGE SCALE GENOMIC DNA]</scope>
    <source>
        <strain evidence="8 9">Isolate ISIS603380</strain>
    </source>
</reference>
<evidence type="ECO:0000256" key="6">
    <source>
        <dbReference type="SAM" id="MobiDB-lite"/>
    </source>
</evidence>
<dbReference type="SUPFAM" id="SSF54427">
    <property type="entry name" value="NTF2-like"/>
    <property type="match status" value="1"/>
</dbReference>
<dbReference type="Gene3D" id="3.80.10.10">
    <property type="entry name" value="Ribonuclease Inhibitor"/>
    <property type="match status" value="1"/>
</dbReference>
<dbReference type="Pfam" id="PF22602">
    <property type="entry name" value="NXF_NTF2"/>
    <property type="match status" value="1"/>
</dbReference>
<dbReference type="Pfam" id="PF09162">
    <property type="entry name" value="Tap-RNA_bind"/>
    <property type="match status" value="1"/>
</dbReference>
<dbReference type="GO" id="GO:0016973">
    <property type="term" value="P:poly(A)+ mRNA export from nucleus"/>
    <property type="evidence" value="ECO:0007669"/>
    <property type="project" value="TreeGrafter"/>
</dbReference>
<reference evidence="8" key="2">
    <citation type="submission" date="2025-08" db="UniProtKB">
        <authorList>
            <consortium name="Ensembl"/>
        </authorList>
    </citation>
    <scope>IDENTIFICATION</scope>
    <source>
        <strain evidence="8">Isolate ISIS603380</strain>
    </source>
</reference>
<evidence type="ECO:0000313" key="9">
    <source>
        <dbReference type="Proteomes" id="UP000007646"/>
    </source>
</evidence>
<dbReference type="SUPFAM" id="SSF46934">
    <property type="entry name" value="UBA-like"/>
    <property type="match status" value="1"/>
</dbReference>
<dbReference type="SUPFAM" id="SSF52058">
    <property type="entry name" value="L domain-like"/>
    <property type="match status" value="1"/>
</dbReference>
<dbReference type="AlphaFoldDB" id="G3TEQ0"/>
<dbReference type="InterPro" id="IPR009060">
    <property type="entry name" value="UBA-like_sf"/>
</dbReference>
<dbReference type="Proteomes" id="UP000007646">
    <property type="component" value="Unassembled WGS sequence"/>
</dbReference>
<dbReference type="Ensembl" id="ENSLAFT00000015216.4">
    <property type="protein sequence ID" value="ENSLAFP00000012742.4"/>
    <property type="gene ID" value="ENSLAFG00000015213.4"/>
</dbReference>
<evidence type="ECO:0000256" key="1">
    <source>
        <dbReference type="ARBA" id="ARBA00004123"/>
    </source>
</evidence>
<dbReference type="InterPro" id="IPR015245">
    <property type="entry name" value="Tap_RNA-bd"/>
</dbReference>
<evidence type="ECO:0000259" key="7">
    <source>
        <dbReference type="PROSITE" id="PS50177"/>
    </source>
</evidence>
<feature type="compositionally biased region" description="Low complexity" evidence="6">
    <location>
        <begin position="521"/>
        <end position="534"/>
    </location>
</feature>
<feature type="region of interest" description="Disordered" evidence="6">
    <location>
        <begin position="54"/>
        <end position="88"/>
    </location>
</feature>
<accession>G3TEQ0</accession>
<dbReference type="InterPro" id="IPR035979">
    <property type="entry name" value="RBD_domain_sf"/>
</dbReference>
<dbReference type="Gene3D" id="3.10.450.50">
    <property type="match status" value="1"/>
</dbReference>
<dbReference type="PANTHER" id="PTHR10662:SF12">
    <property type="entry name" value="NUCLEAR RNA EXPORT FACTOR 3"/>
    <property type="match status" value="1"/>
</dbReference>
<dbReference type="GO" id="GO:0003723">
    <property type="term" value="F:RNA binding"/>
    <property type="evidence" value="ECO:0007669"/>
    <property type="project" value="InterPro"/>
</dbReference>
<dbReference type="InterPro" id="IPR032710">
    <property type="entry name" value="NTF2-like_dom_sf"/>
</dbReference>
<comment type="similarity">
    <text evidence="2">Belongs to the NXF family.</text>
</comment>
<protein>
    <recommendedName>
        <fullName evidence="7">NTF2 domain-containing protein</fullName>
    </recommendedName>
</protein>
<keyword evidence="5" id="KW-0539">Nucleus</keyword>
<name>G3TEQ0_LOXAF</name>
<dbReference type="InterPro" id="IPR030217">
    <property type="entry name" value="NXF_fam"/>
</dbReference>
<dbReference type="PROSITE" id="PS50177">
    <property type="entry name" value="NTF2_DOMAIN"/>
    <property type="match status" value="1"/>
</dbReference>
<comment type="subcellular location">
    <subcellularLocation>
        <location evidence="1">Nucleus</location>
    </subcellularLocation>
</comment>
<organism evidence="8 9">
    <name type="scientific">Loxodonta africana</name>
    <name type="common">African elephant</name>
    <dbReference type="NCBI Taxonomy" id="9785"/>
    <lineage>
        <taxon>Eukaryota</taxon>
        <taxon>Metazoa</taxon>
        <taxon>Chordata</taxon>
        <taxon>Craniata</taxon>
        <taxon>Vertebrata</taxon>
        <taxon>Euteleostomi</taxon>
        <taxon>Mammalia</taxon>
        <taxon>Eutheria</taxon>
        <taxon>Afrotheria</taxon>
        <taxon>Proboscidea</taxon>
        <taxon>Elephantidae</taxon>
        <taxon>Loxodonta</taxon>
    </lineage>
</organism>
<feature type="compositionally biased region" description="Basic and acidic residues" evidence="6">
    <location>
        <begin position="59"/>
        <end position="86"/>
    </location>
</feature>
<evidence type="ECO:0000256" key="5">
    <source>
        <dbReference type="ARBA" id="ARBA00023242"/>
    </source>
</evidence>
<evidence type="ECO:0000256" key="2">
    <source>
        <dbReference type="ARBA" id="ARBA00009285"/>
    </source>
</evidence>
<dbReference type="InterPro" id="IPR002075">
    <property type="entry name" value="NTF2_dom"/>
</dbReference>
<dbReference type="SUPFAM" id="SSF54928">
    <property type="entry name" value="RNA-binding domain, RBD"/>
    <property type="match status" value="1"/>
</dbReference>
<dbReference type="InterPro" id="IPR018222">
    <property type="entry name" value="Nuclear_transport_factor_2_euk"/>
</dbReference>
<evidence type="ECO:0000256" key="3">
    <source>
        <dbReference type="ARBA" id="ARBA00022448"/>
    </source>
</evidence>
<dbReference type="PANTHER" id="PTHR10662">
    <property type="entry name" value="NUCLEAR RNA EXPORT FACTOR"/>
    <property type="match status" value="1"/>
</dbReference>
<dbReference type="HOGENOM" id="CLU_011280_2_0_1"/>
<keyword evidence="9" id="KW-1185">Reference proteome</keyword>
<dbReference type="Gene3D" id="3.30.70.330">
    <property type="match status" value="1"/>
</dbReference>
<reference evidence="8" key="3">
    <citation type="submission" date="2025-09" db="UniProtKB">
        <authorList>
            <consortium name="Ensembl"/>
        </authorList>
    </citation>
    <scope>IDENTIFICATION</scope>
    <source>
        <strain evidence="8">Isolate ISIS603380</strain>
    </source>
</reference>
<dbReference type="InterPro" id="IPR032675">
    <property type="entry name" value="LRR_dom_sf"/>
</dbReference>
<dbReference type="eggNOG" id="KOG3763">
    <property type="taxonomic scope" value="Eukaryota"/>
</dbReference>
<dbReference type="FunFam" id="3.10.450.50:FF:000004">
    <property type="entry name" value="Nuclear RNA export factor 1"/>
    <property type="match status" value="1"/>
</dbReference>
<dbReference type="GO" id="GO:0005737">
    <property type="term" value="C:cytoplasm"/>
    <property type="evidence" value="ECO:0007669"/>
    <property type="project" value="InterPro"/>
</dbReference>
<evidence type="ECO:0000256" key="4">
    <source>
        <dbReference type="ARBA" id="ARBA00022816"/>
    </source>
</evidence>
<dbReference type="Pfam" id="PF24048">
    <property type="entry name" value="LRR_NXF1-5"/>
    <property type="match status" value="1"/>
</dbReference>